<keyword evidence="3" id="KW-0808">Transferase</keyword>
<feature type="domain" description="DNA polymerase III delta N-terminal" evidence="9">
    <location>
        <begin position="18"/>
        <end position="143"/>
    </location>
</feature>
<dbReference type="InterPro" id="IPR008921">
    <property type="entry name" value="DNA_pol3_clamp-load_cplx_C"/>
</dbReference>
<dbReference type="GO" id="GO:0003677">
    <property type="term" value="F:DNA binding"/>
    <property type="evidence" value="ECO:0007669"/>
    <property type="project" value="InterPro"/>
</dbReference>
<proteinExistence type="inferred from homology"/>
<evidence type="ECO:0000259" key="9">
    <source>
        <dbReference type="Pfam" id="PF06144"/>
    </source>
</evidence>
<evidence type="ECO:0000256" key="6">
    <source>
        <dbReference type="ARBA" id="ARBA00022932"/>
    </source>
</evidence>
<accession>A0A223E9X7</accession>
<dbReference type="NCBIfam" id="TIGR01128">
    <property type="entry name" value="holA"/>
    <property type="match status" value="1"/>
</dbReference>
<evidence type="ECO:0000256" key="5">
    <source>
        <dbReference type="ARBA" id="ARBA00022705"/>
    </source>
</evidence>
<dbReference type="EC" id="2.7.7.7" evidence="1"/>
<sequence length="350" mass="40732">MIVDLWNSFKKKQFQSLYLFYGKESFLLNETIRKLLTEAISEDEREFNYSVYDMEETNIETAVEDGETMPFLGERRMVVVKNPYFLTSEKKKEKVEHNLKKLEQYVENPAPFTVFVFLLPHEKIDERKKLTKQIKKAATVVEMNSFSEEETVKWIKEKAEAENVAMEKEAIDELIEKTSGNLMIIDKEMEKLCAYVGSGNELTTEIVKQLVARSLEQNVFDLIDAVVKKKTEEAFKIFYDLLKINEEPIKILSLLTQQFRLLYQVKQLSKSGYGQDRMASSLKVHPFRIKLALKQEKQFSASELQSIIKALAETDFEIKTGKKDRQLALEFLLLKLFQQEKKQSTSGIKA</sequence>
<dbReference type="Proteomes" id="UP000214606">
    <property type="component" value="Chromosome"/>
</dbReference>
<reference evidence="11 12" key="1">
    <citation type="submission" date="2016-10" db="EMBL/GenBank/DDBJ databases">
        <title>The whole genome sequencing and assembly of Aeribacillus pallidus KCTC3564 strain.</title>
        <authorList>
            <person name="Lee Y.-J."/>
            <person name="Park M.-K."/>
            <person name="Yi H."/>
            <person name="Bahn Y.-S."/>
            <person name="Kim J.F."/>
            <person name="Lee D.-W."/>
        </authorList>
    </citation>
    <scope>NUCLEOTIDE SEQUENCE [LARGE SCALE GENOMIC DNA]</scope>
    <source>
        <strain evidence="11 12">KCTC3564</strain>
    </source>
</reference>
<dbReference type="PANTHER" id="PTHR34388">
    <property type="entry name" value="DNA POLYMERASE III SUBUNIT DELTA"/>
    <property type="match status" value="1"/>
</dbReference>
<evidence type="ECO:0000256" key="3">
    <source>
        <dbReference type="ARBA" id="ARBA00022679"/>
    </source>
</evidence>
<dbReference type="RefSeq" id="WP_094246251.1">
    <property type="nucleotide sequence ID" value="NZ_CP017703.1"/>
</dbReference>
<dbReference type="EMBL" id="CP017703">
    <property type="protein sequence ID" value="ASS91981.1"/>
    <property type="molecule type" value="Genomic_DNA"/>
</dbReference>
<dbReference type="Pfam" id="PF21694">
    <property type="entry name" value="DNA_pol3_delta_C"/>
    <property type="match status" value="1"/>
</dbReference>
<evidence type="ECO:0000256" key="4">
    <source>
        <dbReference type="ARBA" id="ARBA00022695"/>
    </source>
</evidence>
<dbReference type="Gene3D" id="1.10.8.60">
    <property type="match status" value="1"/>
</dbReference>
<dbReference type="PANTHER" id="PTHR34388:SF1">
    <property type="entry name" value="DNA POLYMERASE III SUBUNIT DELTA"/>
    <property type="match status" value="1"/>
</dbReference>
<dbReference type="GO" id="GO:0003887">
    <property type="term" value="F:DNA-directed DNA polymerase activity"/>
    <property type="evidence" value="ECO:0007669"/>
    <property type="project" value="UniProtKB-KW"/>
</dbReference>
<gene>
    <name evidence="11" type="ORF">AP3564_18510</name>
</gene>
<dbReference type="SUPFAM" id="SSF48019">
    <property type="entry name" value="post-AAA+ oligomerization domain-like"/>
    <property type="match status" value="1"/>
</dbReference>
<comment type="similarity">
    <text evidence="7">Belongs to the DNA polymerase HolA subunit family.</text>
</comment>
<dbReference type="InterPro" id="IPR048466">
    <property type="entry name" value="DNA_pol3_delta-like_C"/>
</dbReference>
<dbReference type="InterPro" id="IPR027417">
    <property type="entry name" value="P-loop_NTPase"/>
</dbReference>
<evidence type="ECO:0000259" key="10">
    <source>
        <dbReference type="Pfam" id="PF21694"/>
    </source>
</evidence>
<evidence type="ECO:0000256" key="8">
    <source>
        <dbReference type="ARBA" id="ARBA00049244"/>
    </source>
</evidence>
<dbReference type="GO" id="GO:0009360">
    <property type="term" value="C:DNA polymerase III complex"/>
    <property type="evidence" value="ECO:0007669"/>
    <property type="project" value="InterPro"/>
</dbReference>
<dbReference type="SUPFAM" id="SSF52540">
    <property type="entry name" value="P-loop containing nucleoside triphosphate hydrolases"/>
    <property type="match status" value="1"/>
</dbReference>
<evidence type="ECO:0000313" key="11">
    <source>
        <dbReference type="EMBL" id="ASS91981.1"/>
    </source>
</evidence>
<dbReference type="GO" id="GO:0006261">
    <property type="term" value="P:DNA-templated DNA replication"/>
    <property type="evidence" value="ECO:0007669"/>
    <property type="project" value="TreeGrafter"/>
</dbReference>
<organism evidence="11 12">
    <name type="scientific">Aeribacillus pallidus</name>
    <dbReference type="NCBI Taxonomy" id="33936"/>
    <lineage>
        <taxon>Bacteria</taxon>
        <taxon>Bacillati</taxon>
        <taxon>Bacillota</taxon>
        <taxon>Bacilli</taxon>
        <taxon>Bacillales</taxon>
        <taxon>Bacillaceae</taxon>
        <taxon>Aeribacillus</taxon>
    </lineage>
</organism>
<dbReference type="InterPro" id="IPR010372">
    <property type="entry name" value="DNA_pol3_delta_N"/>
</dbReference>
<dbReference type="InterPro" id="IPR005790">
    <property type="entry name" value="DNA_polIII_delta"/>
</dbReference>
<protein>
    <recommendedName>
        <fullName evidence="2">DNA polymerase III subunit delta</fullName>
        <ecNumber evidence="1">2.7.7.7</ecNumber>
    </recommendedName>
</protein>
<dbReference type="AlphaFoldDB" id="A0A223E9X7"/>
<dbReference type="Gene3D" id="1.20.272.10">
    <property type="match status" value="1"/>
</dbReference>
<evidence type="ECO:0000256" key="2">
    <source>
        <dbReference type="ARBA" id="ARBA00017703"/>
    </source>
</evidence>
<evidence type="ECO:0000256" key="1">
    <source>
        <dbReference type="ARBA" id="ARBA00012417"/>
    </source>
</evidence>
<keyword evidence="4" id="KW-0548">Nucleotidyltransferase</keyword>
<evidence type="ECO:0000256" key="7">
    <source>
        <dbReference type="ARBA" id="ARBA00034754"/>
    </source>
</evidence>
<dbReference type="Gene3D" id="3.40.50.300">
    <property type="entry name" value="P-loop containing nucleotide triphosphate hydrolases"/>
    <property type="match status" value="1"/>
</dbReference>
<dbReference type="KEGG" id="apak:AP3564_18510"/>
<keyword evidence="6" id="KW-0239">DNA-directed DNA polymerase</keyword>
<dbReference type="Pfam" id="PF06144">
    <property type="entry name" value="DNA_pol3_delta"/>
    <property type="match status" value="1"/>
</dbReference>
<name>A0A223E9X7_9BACI</name>
<evidence type="ECO:0000313" key="12">
    <source>
        <dbReference type="Proteomes" id="UP000214606"/>
    </source>
</evidence>
<keyword evidence="5" id="KW-0235">DNA replication</keyword>
<feature type="domain" description="DNA polymerase III delta subunit-like C-terminal" evidence="10">
    <location>
        <begin position="216"/>
        <end position="336"/>
    </location>
</feature>
<comment type="catalytic activity">
    <reaction evidence="8">
        <text>DNA(n) + a 2'-deoxyribonucleoside 5'-triphosphate = DNA(n+1) + diphosphate</text>
        <dbReference type="Rhea" id="RHEA:22508"/>
        <dbReference type="Rhea" id="RHEA-COMP:17339"/>
        <dbReference type="Rhea" id="RHEA-COMP:17340"/>
        <dbReference type="ChEBI" id="CHEBI:33019"/>
        <dbReference type="ChEBI" id="CHEBI:61560"/>
        <dbReference type="ChEBI" id="CHEBI:173112"/>
        <dbReference type="EC" id="2.7.7.7"/>
    </reaction>
</comment>